<dbReference type="InterPro" id="IPR017850">
    <property type="entry name" value="Alkaline_phosphatase_core_sf"/>
</dbReference>
<evidence type="ECO:0000313" key="4">
    <source>
        <dbReference type="Proteomes" id="UP000199699"/>
    </source>
</evidence>
<gene>
    <name evidence="3" type="ORF">GA0070616_0669</name>
</gene>
<name>A0A1C6RDV1_9ACTN</name>
<keyword evidence="4" id="KW-1185">Reference proteome</keyword>
<keyword evidence="2" id="KW-0812">Transmembrane</keyword>
<keyword evidence="3" id="KW-0808">Transferase</keyword>
<dbReference type="AlphaFoldDB" id="A0A1C6RDV1"/>
<organism evidence="3 4">
    <name type="scientific">Micromonospora nigra</name>
    <dbReference type="NCBI Taxonomy" id="145857"/>
    <lineage>
        <taxon>Bacteria</taxon>
        <taxon>Bacillati</taxon>
        <taxon>Actinomycetota</taxon>
        <taxon>Actinomycetes</taxon>
        <taxon>Micromonosporales</taxon>
        <taxon>Micromonosporaceae</taxon>
        <taxon>Micromonospora</taxon>
    </lineage>
</organism>
<dbReference type="EMBL" id="FMHT01000003">
    <property type="protein sequence ID" value="SCL15234.1"/>
    <property type="molecule type" value="Genomic_DNA"/>
</dbReference>
<feature type="compositionally biased region" description="Basic and acidic residues" evidence="1">
    <location>
        <begin position="20"/>
        <end position="36"/>
    </location>
</feature>
<evidence type="ECO:0000256" key="2">
    <source>
        <dbReference type="SAM" id="Phobius"/>
    </source>
</evidence>
<protein>
    <submittedName>
        <fullName evidence="3">Phosphoglycerol transferase MdoB</fullName>
    </submittedName>
</protein>
<dbReference type="GO" id="GO:0016740">
    <property type="term" value="F:transferase activity"/>
    <property type="evidence" value="ECO:0007669"/>
    <property type="project" value="UniProtKB-KW"/>
</dbReference>
<feature type="transmembrane region" description="Helical" evidence="2">
    <location>
        <begin position="55"/>
        <end position="74"/>
    </location>
</feature>
<evidence type="ECO:0000256" key="1">
    <source>
        <dbReference type="SAM" id="MobiDB-lite"/>
    </source>
</evidence>
<feature type="transmembrane region" description="Helical" evidence="2">
    <location>
        <begin position="196"/>
        <end position="216"/>
    </location>
</feature>
<feature type="region of interest" description="Disordered" evidence="1">
    <location>
        <begin position="17"/>
        <end position="45"/>
    </location>
</feature>
<accession>A0A1C6RDV1</accession>
<evidence type="ECO:0000313" key="3">
    <source>
        <dbReference type="EMBL" id="SCL15234.1"/>
    </source>
</evidence>
<dbReference type="SUPFAM" id="SSF53649">
    <property type="entry name" value="Alkaline phosphatase-like"/>
    <property type="match status" value="1"/>
</dbReference>
<feature type="transmembrane region" description="Helical" evidence="2">
    <location>
        <begin position="160"/>
        <end position="184"/>
    </location>
</feature>
<proteinExistence type="predicted"/>
<feature type="transmembrane region" description="Helical" evidence="2">
    <location>
        <begin position="106"/>
        <end position="124"/>
    </location>
</feature>
<keyword evidence="2" id="KW-0472">Membrane</keyword>
<reference evidence="3 4" key="1">
    <citation type="submission" date="2016-06" db="EMBL/GenBank/DDBJ databases">
        <authorList>
            <person name="Kjaerup R.B."/>
            <person name="Dalgaard T.S."/>
            <person name="Juul-Madsen H.R."/>
        </authorList>
    </citation>
    <scope>NUCLEOTIDE SEQUENCE [LARGE SCALE GENOMIC DNA]</scope>
    <source>
        <strain evidence="3 4">DSM 43818</strain>
    </source>
</reference>
<keyword evidence="2" id="KW-1133">Transmembrane helix</keyword>
<dbReference type="STRING" id="145857.GA0070616_0669"/>
<feature type="transmembrane region" description="Helical" evidence="2">
    <location>
        <begin position="80"/>
        <end position="99"/>
    </location>
</feature>
<dbReference type="Gene3D" id="3.40.720.10">
    <property type="entry name" value="Alkaline Phosphatase, subunit A"/>
    <property type="match status" value="1"/>
</dbReference>
<dbReference type="Proteomes" id="UP000199699">
    <property type="component" value="Unassembled WGS sequence"/>
</dbReference>
<sequence>MPRLSLTTRVRRLPAQARRLVRDTPPADRDLDRTPDGAEGDDPGGRTWRRVRSRLATLLAALLVLLALTAPYDFGRLSPAAFVRIPLEALLLLALLLALPPAARRATAALAGVALGLLGLLKLLDLGFSASLGRAFDLVLDWALLDEAFGFVDESYGRSAAIGSAVALALVAGVLPVLVTVSVLRLSRLVVRHHTGTTRAVAALVVVWVACAAFGVQVAPGVPVADTSATTLVNGHGFQVRLRLEDRRTFATTVDADPFRDTPGDQLLTALRGKDVVVAFVESYGRDAVEDPEFAPQIGALLDAGTDRLSAAGYSAQSGFLTSPTIGGGSWLAHATLLSGLWIDNDQRHRTLLASDRMTLGGAFRRANWQTVGVMPAVTRAWPEGSFYGYDRFYDARTLAYQGPEFSFGTMPDQYTLSSWRRLEQALPAGPPVMTELALVSSHSPWTPVPPLLDWADLGDGGIFHDHAGNATDEKRRSAGRIKADYRRSVEYTLSTLISYVETYGDDDLVFVFLGDHQPAPVVTGQNASHDVPITIITRDRAVLDRISGWGWQDGLKPGPQAPVWRMDAFRDRFLTAFGPR</sequence>